<evidence type="ECO:0000259" key="8">
    <source>
        <dbReference type="PROSITE" id="PS50928"/>
    </source>
</evidence>
<dbReference type="PANTHER" id="PTHR30193">
    <property type="entry name" value="ABC TRANSPORTER PERMEASE PROTEIN"/>
    <property type="match status" value="1"/>
</dbReference>
<reference evidence="9 10" key="1">
    <citation type="submission" date="2024-03" db="EMBL/GenBank/DDBJ databases">
        <title>Draft genome sequence of Pseudonocardia tropica JCM 19149.</title>
        <authorList>
            <person name="Butdee W."/>
            <person name="Duangmal K."/>
        </authorList>
    </citation>
    <scope>NUCLEOTIDE SEQUENCE [LARGE SCALE GENOMIC DNA]</scope>
    <source>
        <strain evidence="9 10">JCM 19149</strain>
    </source>
</reference>
<dbReference type="Gene3D" id="1.10.3720.10">
    <property type="entry name" value="MetI-like"/>
    <property type="match status" value="1"/>
</dbReference>
<feature type="transmembrane region" description="Helical" evidence="7">
    <location>
        <begin position="277"/>
        <end position="298"/>
    </location>
</feature>
<evidence type="ECO:0000313" key="9">
    <source>
        <dbReference type="EMBL" id="MEQ3541872.1"/>
    </source>
</evidence>
<keyword evidence="2 7" id="KW-0813">Transport</keyword>
<accession>A0ABV1K0Z2</accession>
<dbReference type="SUPFAM" id="SSF161098">
    <property type="entry name" value="MetI-like"/>
    <property type="match status" value="1"/>
</dbReference>
<dbReference type="RefSeq" id="WP_345640558.1">
    <property type="nucleotide sequence ID" value="NZ_BAABLY010000003.1"/>
</dbReference>
<dbReference type="InterPro" id="IPR000515">
    <property type="entry name" value="MetI-like"/>
</dbReference>
<evidence type="ECO:0000256" key="2">
    <source>
        <dbReference type="ARBA" id="ARBA00022448"/>
    </source>
</evidence>
<name>A0ABV1K0Z2_9PSEU</name>
<dbReference type="InterPro" id="IPR051393">
    <property type="entry name" value="ABC_transporter_permease"/>
</dbReference>
<evidence type="ECO:0000256" key="7">
    <source>
        <dbReference type="RuleBase" id="RU363032"/>
    </source>
</evidence>
<keyword evidence="3" id="KW-1003">Cell membrane</keyword>
<dbReference type="EMBL" id="JBEDNP010000019">
    <property type="protein sequence ID" value="MEQ3541872.1"/>
    <property type="molecule type" value="Genomic_DNA"/>
</dbReference>
<keyword evidence="10" id="KW-1185">Reference proteome</keyword>
<protein>
    <submittedName>
        <fullName evidence="9">Sugar ABC transporter permease</fullName>
    </submittedName>
</protein>
<evidence type="ECO:0000256" key="6">
    <source>
        <dbReference type="ARBA" id="ARBA00023136"/>
    </source>
</evidence>
<proteinExistence type="inferred from homology"/>
<keyword evidence="4 7" id="KW-0812">Transmembrane</keyword>
<organism evidence="9 10">
    <name type="scientific">Pseudonocardia tropica</name>
    <dbReference type="NCBI Taxonomy" id="681289"/>
    <lineage>
        <taxon>Bacteria</taxon>
        <taxon>Bacillati</taxon>
        <taxon>Actinomycetota</taxon>
        <taxon>Actinomycetes</taxon>
        <taxon>Pseudonocardiales</taxon>
        <taxon>Pseudonocardiaceae</taxon>
        <taxon>Pseudonocardia</taxon>
    </lineage>
</organism>
<sequence>MTSTLDRAAPPARAAQPSRRGRPWLYLVPLVLALGVWVYGPMLWTGVLSLLDWNLISPNPQFIGVDNFVAVFSRPETTNALVRTGYYVLGMLPFATVIPMALAILLWRRPGRAADGYRALLFSPVVLAPVATAISWQFLLSPQQGLINTVLRDVGLPAPNWLGDPHTALPVIVLITAGKIVALNMLLFSAALAGIDRRAIDAARIDGATEWETTRFIVLPQLLRTMALLSALCVIVAGQWVFTNVAALTRGGPDGATDNIYYRLYAEGFDFFDAGSASALAVAITLALALLFGAAALWNRRRSRA</sequence>
<evidence type="ECO:0000313" key="10">
    <source>
        <dbReference type="Proteomes" id="UP001464923"/>
    </source>
</evidence>
<feature type="domain" description="ABC transmembrane type-1" evidence="8">
    <location>
        <begin position="81"/>
        <end position="292"/>
    </location>
</feature>
<evidence type="ECO:0000256" key="4">
    <source>
        <dbReference type="ARBA" id="ARBA00022692"/>
    </source>
</evidence>
<dbReference type="InterPro" id="IPR035906">
    <property type="entry name" value="MetI-like_sf"/>
</dbReference>
<dbReference type="PANTHER" id="PTHR30193:SF37">
    <property type="entry name" value="INNER MEMBRANE ABC TRANSPORTER PERMEASE PROTEIN YCJO"/>
    <property type="match status" value="1"/>
</dbReference>
<feature type="transmembrane region" description="Helical" evidence="7">
    <location>
        <begin position="222"/>
        <end position="242"/>
    </location>
</feature>
<comment type="subcellular location">
    <subcellularLocation>
        <location evidence="1 7">Cell membrane</location>
        <topology evidence="1 7">Multi-pass membrane protein</topology>
    </subcellularLocation>
</comment>
<feature type="transmembrane region" description="Helical" evidence="7">
    <location>
        <begin position="119"/>
        <end position="139"/>
    </location>
</feature>
<evidence type="ECO:0000256" key="3">
    <source>
        <dbReference type="ARBA" id="ARBA00022475"/>
    </source>
</evidence>
<gene>
    <name evidence="9" type="ORF">WHI96_23965</name>
</gene>
<feature type="transmembrane region" description="Helical" evidence="7">
    <location>
        <begin position="86"/>
        <end position="107"/>
    </location>
</feature>
<dbReference type="PROSITE" id="PS50928">
    <property type="entry name" value="ABC_TM1"/>
    <property type="match status" value="1"/>
</dbReference>
<comment type="caution">
    <text evidence="9">The sequence shown here is derived from an EMBL/GenBank/DDBJ whole genome shotgun (WGS) entry which is preliminary data.</text>
</comment>
<feature type="transmembrane region" description="Helical" evidence="7">
    <location>
        <begin position="24"/>
        <end position="44"/>
    </location>
</feature>
<dbReference type="CDD" id="cd06261">
    <property type="entry name" value="TM_PBP2"/>
    <property type="match status" value="1"/>
</dbReference>
<evidence type="ECO:0000256" key="1">
    <source>
        <dbReference type="ARBA" id="ARBA00004651"/>
    </source>
</evidence>
<feature type="transmembrane region" description="Helical" evidence="7">
    <location>
        <begin position="168"/>
        <end position="195"/>
    </location>
</feature>
<evidence type="ECO:0000256" key="5">
    <source>
        <dbReference type="ARBA" id="ARBA00022989"/>
    </source>
</evidence>
<comment type="similarity">
    <text evidence="7">Belongs to the binding-protein-dependent transport system permease family.</text>
</comment>
<dbReference type="Pfam" id="PF00528">
    <property type="entry name" value="BPD_transp_1"/>
    <property type="match status" value="1"/>
</dbReference>
<keyword evidence="5 7" id="KW-1133">Transmembrane helix</keyword>
<keyword evidence="6 7" id="KW-0472">Membrane</keyword>
<dbReference type="Proteomes" id="UP001464923">
    <property type="component" value="Unassembled WGS sequence"/>
</dbReference>